<dbReference type="PANTHER" id="PTHR10775">
    <property type="entry name" value="OS08G0208400 PROTEIN"/>
    <property type="match status" value="1"/>
</dbReference>
<reference evidence="1" key="1">
    <citation type="submission" date="2022-08" db="EMBL/GenBank/DDBJ databases">
        <authorList>
            <person name="Marques A."/>
        </authorList>
    </citation>
    <scope>NUCLEOTIDE SEQUENCE</scope>
    <source>
        <strain evidence="1">RhyPub2mFocal</strain>
        <tissue evidence="1">Leaves</tissue>
    </source>
</reference>
<gene>
    <name evidence="1" type="ORF">LUZ62_020124</name>
</gene>
<proteinExistence type="predicted"/>
<organism evidence="1 2">
    <name type="scientific">Rhynchospora pubera</name>
    <dbReference type="NCBI Taxonomy" id="906938"/>
    <lineage>
        <taxon>Eukaryota</taxon>
        <taxon>Viridiplantae</taxon>
        <taxon>Streptophyta</taxon>
        <taxon>Embryophyta</taxon>
        <taxon>Tracheophyta</taxon>
        <taxon>Spermatophyta</taxon>
        <taxon>Magnoliopsida</taxon>
        <taxon>Liliopsida</taxon>
        <taxon>Poales</taxon>
        <taxon>Cyperaceae</taxon>
        <taxon>Cyperoideae</taxon>
        <taxon>Rhynchosporeae</taxon>
        <taxon>Rhynchospora</taxon>
    </lineage>
</organism>
<accession>A0AAV8GXL2</accession>
<dbReference type="Proteomes" id="UP001140206">
    <property type="component" value="Chromosome 1"/>
</dbReference>
<sequence>MYHPANAEAWKIFDQTYPEFASEPRNVRLGLATDGFAPFSLSAAQYTCWPVVCYPLNLPPNAVMKRQNMFLTLVIPGPEHPGRDIDVFLQPLIDELEILWSMGIETYDVSLKQNFNMKAALAYTVNDFPAYSVLSGWGTSGAMSCPCCMDKTKAFWLEMVINSSGSTVTGSSCRNTIGFELTRNHS</sequence>
<keyword evidence="2" id="KW-1185">Reference proteome</keyword>
<dbReference type="EMBL" id="JAMFTS010000001">
    <property type="protein sequence ID" value="KAJ4807558.1"/>
    <property type="molecule type" value="Genomic_DNA"/>
</dbReference>
<evidence type="ECO:0000313" key="2">
    <source>
        <dbReference type="Proteomes" id="UP001140206"/>
    </source>
</evidence>
<dbReference type="AlphaFoldDB" id="A0AAV8GXL2"/>
<dbReference type="InterPro" id="IPR004242">
    <property type="entry name" value="Transposase_21"/>
</dbReference>
<dbReference type="PANTHER" id="PTHR10775:SF193">
    <property type="entry name" value="DUF4216 DOMAIN-CONTAINING PROTEIN"/>
    <property type="match status" value="1"/>
</dbReference>
<evidence type="ECO:0000313" key="1">
    <source>
        <dbReference type="EMBL" id="KAJ4807558.1"/>
    </source>
</evidence>
<dbReference type="Pfam" id="PF02992">
    <property type="entry name" value="Transposase_21"/>
    <property type="match status" value="1"/>
</dbReference>
<protein>
    <submittedName>
        <fullName evidence="1">Transposase tnp2</fullName>
    </submittedName>
</protein>
<comment type="caution">
    <text evidence="1">The sequence shown here is derived from an EMBL/GenBank/DDBJ whole genome shotgun (WGS) entry which is preliminary data.</text>
</comment>
<name>A0AAV8GXL2_9POAL</name>